<comment type="caution">
    <text evidence="2">The sequence shown here is derived from an EMBL/GenBank/DDBJ whole genome shotgun (WGS) entry which is preliminary data.</text>
</comment>
<dbReference type="Proteomes" id="UP000494165">
    <property type="component" value="Unassembled WGS sequence"/>
</dbReference>
<evidence type="ECO:0000313" key="2">
    <source>
        <dbReference type="EMBL" id="CAB3359913.1"/>
    </source>
</evidence>
<reference evidence="2 3" key="1">
    <citation type="submission" date="2020-04" db="EMBL/GenBank/DDBJ databases">
        <authorList>
            <person name="Alioto T."/>
            <person name="Alioto T."/>
            <person name="Gomez Garrido J."/>
        </authorList>
    </citation>
    <scope>NUCLEOTIDE SEQUENCE [LARGE SCALE GENOMIC DNA]</scope>
</reference>
<evidence type="ECO:0000313" key="3">
    <source>
        <dbReference type="Proteomes" id="UP000494165"/>
    </source>
</evidence>
<accession>A0A8S1BLW3</accession>
<dbReference type="AlphaFoldDB" id="A0A8S1BLW3"/>
<keyword evidence="3" id="KW-1185">Reference proteome</keyword>
<evidence type="ECO:0000256" key="1">
    <source>
        <dbReference type="SAM" id="MobiDB-lite"/>
    </source>
</evidence>
<feature type="region of interest" description="Disordered" evidence="1">
    <location>
        <begin position="245"/>
        <end position="295"/>
    </location>
</feature>
<proteinExistence type="predicted"/>
<gene>
    <name evidence="2" type="ORF">CLODIP_2_CD07894</name>
</gene>
<dbReference type="EMBL" id="CADEPI010000002">
    <property type="protein sequence ID" value="CAB3359913.1"/>
    <property type="molecule type" value="Genomic_DNA"/>
</dbReference>
<protein>
    <submittedName>
        <fullName evidence="2">Uncharacterized protein</fullName>
    </submittedName>
</protein>
<feature type="compositionally biased region" description="Polar residues" evidence="1">
    <location>
        <begin position="276"/>
        <end position="294"/>
    </location>
</feature>
<feature type="compositionally biased region" description="Basic and acidic residues" evidence="1">
    <location>
        <begin position="259"/>
        <end position="275"/>
    </location>
</feature>
<sequence>MFEQLVSSGQCVTQLFSVISESEKIRTALVGDELKQAETERGPSFRFISSESVTTDSAFPLTHPANPFSSRPTDSTYSCTMAQSRLVLAISVVFLIGCQYATAQSRASRLPQVECYENRTLYERSLRIPATMSSFIALIDKIERLPGINMDLRVLTSTLFHRFRTDGIERDPLIPQPVDGVVPFMLSGFQNAKHRLLIEKLIPGSALNFPNSSLTNEERCGLHFMMSHTVDRWERNDEMQTCSRLQNFRAPSRTPRGAESLELHSEHEDDLRSSEDTNTNLDGRAAQQRQTPESTCPIEEGVVWTKWGAVSAGALIAGIAAGLQLQDVPLNQMQLSMPQDVPVVFANAGPVNNLFAATLSGDLAEVVLLQGPRSSYDPMKVGSAGGWNDTSVPRYYFLNVNEDYEMTDAEIRGAIDGLILGTNLPTLQSAFGSQLKLAQVLDMYYSERGMPTQRSFRACQRKEQFSTVAPQENLKNQVRNMIQPLQNYLSAPFVNEETMESYISLAVSRINSYVPAMNDRQCEIKDNQQPSITAERTATPLVDLFLVIDPTWMYEDALPTLAALLNEITPHSQGTTLTVTIGSNEQPPMINYTRTIIDFYGNFTYDNYQNYRGSALDVARSLTQHKKVFYEMREEERKANRAGGRSQVLMFIVNTASGSSDDSNRGFLQNEARLFRESNPDVRLMFWTAGNKDRFRDLVLDPDRDLFTLSLSGIQDVPEVKPVVDRLKMLPQRMTNPACGGEWRMEGTNGGGQEMTWYADTQGIYYYRLSPNYFMHSESTTVKFQATGQGRLSVCFSRSISEPIAGPGGDGSQGGVTCRQLQGSDSTEFKVSRPCDGKSFAIDCQPQYFSVVATDSTNRCQSKNAFENGCRYPDLVRFTVNAYGVNCHSGSSMIIISSFLVPALAFLLSKLS</sequence>
<name>A0A8S1BLW3_9INSE</name>
<dbReference type="OrthoDB" id="10256829at2759"/>
<organism evidence="2 3">
    <name type="scientific">Cloeon dipterum</name>
    <dbReference type="NCBI Taxonomy" id="197152"/>
    <lineage>
        <taxon>Eukaryota</taxon>
        <taxon>Metazoa</taxon>
        <taxon>Ecdysozoa</taxon>
        <taxon>Arthropoda</taxon>
        <taxon>Hexapoda</taxon>
        <taxon>Insecta</taxon>
        <taxon>Pterygota</taxon>
        <taxon>Palaeoptera</taxon>
        <taxon>Ephemeroptera</taxon>
        <taxon>Pisciforma</taxon>
        <taxon>Baetidae</taxon>
        <taxon>Cloeon</taxon>
    </lineage>
</organism>